<protein>
    <submittedName>
        <fullName evidence="2">Uncharacterized protein</fullName>
    </submittedName>
</protein>
<dbReference type="Proteomes" id="UP000735302">
    <property type="component" value="Unassembled WGS sequence"/>
</dbReference>
<gene>
    <name evidence="2" type="ORF">PoB_005814300</name>
</gene>
<evidence type="ECO:0000313" key="3">
    <source>
        <dbReference type="Proteomes" id="UP000735302"/>
    </source>
</evidence>
<dbReference type="EMBL" id="BLXT01006411">
    <property type="protein sequence ID" value="GFO31638.1"/>
    <property type="molecule type" value="Genomic_DNA"/>
</dbReference>
<feature type="region of interest" description="Disordered" evidence="1">
    <location>
        <begin position="70"/>
        <end position="101"/>
    </location>
</feature>
<comment type="caution">
    <text evidence="2">The sequence shown here is derived from an EMBL/GenBank/DDBJ whole genome shotgun (WGS) entry which is preliminary data.</text>
</comment>
<evidence type="ECO:0000256" key="1">
    <source>
        <dbReference type="SAM" id="MobiDB-lite"/>
    </source>
</evidence>
<reference evidence="2 3" key="1">
    <citation type="journal article" date="2021" name="Elife">
        <title>Chloroplast acquisition without the gene transfer in kleptoplastic sea slugs, Plakobranchus ocellatus.</title>
        <authorList>
            <person name="Maeda T."/>
            <person name="Takahashi S."/>
            <person name="Yoshida T."/>
            <person name="Shimamura S."/>
            <person name="Takaki Y."/>
            <person name="Nagai Y."/>
            <person name="Toyoda A."/>
            <person name="Suzuki Y."/>
            <person name="Arimoto A."/>
            <person name="Ishii H."/>
            <person name="Satoh N."/>
            <person name="Nishiyama T."/>
            <person name="Hasebe M."/>
            <person name="Maruyama T."/>
            <person name="Minagawa J."/>
            <person name="Obokata J."/>
            <person name="Shigenobu S."/>
        </authorList>
    </citation>
    <scope>NUCLEOTIDE SEQUENCE [LARGE SCALE GENOMIC DNA]</scope>
</reference>
<name>A0AAV4CJ39_9GAST</name>
<sequence>MYKVVWKDKNVLGLPGQKHLRRIAIFALIVRAGLPAARSCRFYYKVFHPWTTRASKAARFLYIASPQQGDVRLSGPPSGQSAGGGVEPSTEGRLQISGRTR</sequence>
<organism evidence="2 3">
    <name type="scientific">Plakobranchus ocellatus</name>
    <dbReference type="NCBI Taxonomy" id="259542"/>
    <lineage>
        <taxon>Eukaryota</taxon>
        <taxon>Metazoa</taxon>
        <taxon>Spiralia</taxon>
        <taxon>Lophotrochozoa</taxon>
        <taxon>Mollusca</taxon>
        <taxon>Gastropoda</taxon>
        <taxon>Heterobranchia</taxon>
        <taxon>Euthyneura</taxon>
        <taxon>Panpulmonata</taxon>
        <taxon>Sacoglossa</taxon>
        <taxon>Placobranchoidea</taxon>
        <taxon>Plakobranchidae</taxon>
        <taxon>Plakobranchus</taxon>
    </lineage>
</organism>
<evidence type="ECO:0000313" key="2">
    <source>
        <dbReference type="EMBL" id="GFO31638.1"/>
    </source>
</evidence>
<accession>A0AAV4CJ39</accession>
<proteinExistence type="predicted"/>
<dbReference type="AlphaFoldDB" id="A0AAV4CJ39"/>
<keyword evidence="3" id="KW-1185">Reference proteome</keyword>